<name>A0A423V7F7_9PEZI</name>
<dbReference type="STRING" id="356882.A0A423V7F7"/>
<sequence length="208" mass="23004">MPSLGSTSILRGFKVSVAVLDAFLAANGVDETFGTPPFYSEHPDKDPISVLLSSKIAAAAGTEAAVDKSRFRVLIPAREGLNHSTVAYVTQVWATVFAHRELDIDRDLPSEAPAGFEGLKREILSFTERVDASDRIQDEGRSGVFMVYTYDIRGEFAPQELRDRHVVPCRCDQCEATFDHPYKAFALRQEHRRQIHGSKDGDAPLPNA</sequence>
<organism evidence="1 2">
    <name type="scientific">Cytospora schulzeri</name>
    <dbReference type="NCBI Taxonomy" id="448051"/>
    <lineage>
        <taxon>Eukaryota</taxon>
        <taxon>Fungi</taxon>
        <taxon>Dikarya</taxon>
        <taxon>Ascomycota</taxon>
        <taxon>Pezizomycotina</taxon>
        <taxon>Sordariomycetes</taxon>
        <taxon>Sordariomycetidae</taxon>
        <taxon>Diaporthales</taxon>
        <taxon>Cytosporaceae</taxon>
        <taxon>Cytospora</taxon>
    </lineage>
</organism>
<dbReference type="EMBL" id="LKEA01000167">
    <property type="protein sequence ID" value="ROV86682.1"/>
    <property type="molecule type" value="Genomic_DNA"/>
</dbReference>
<accession>A0A423V7F7</accession>
<dbReference type="AlphaFoldDB" id="A0A423V7F7"/>
<reference evidence="1 2" key="1">
    <citation type="submission" date="2015-09" db="EMBL/GenBank/DDBJ databases">
        <title>Host preference determinants of Valsa canker pathogens revealed by comparative genomics.</title>
        <authorList>
            <person name="Yin Z."/>
            <person name="Huang L."/>
        </authorList>
    </citation>
    <scope>NUCLEOTIDE SEQUENCE [LARGE SCALE GENOMIC DNA]</scope>
    <source>
        <strain evidence="1 2">03-1</strain>
    </source>
</reference>
<evidence type="ECO:0008006" key="3">
    <source>
        <dbReference type="Google" id="ProtNLM"/>
    </source>
</evidence>
<evidence type="ECO:0000313" key="1">
    <source>
        <dbReference type="EMBL" id="ROV86682.1"/>
    </source>
</evidence>
<evidence type="ECO:0000313" key="2">
    <source>
        <dbReference type="Proteomes" id="UP000283895"/>
    </source>
</evidence>
<proteinExistence type="predicted"/>
<dbReference type="Proteomes" id="UP000283895">
    <property type="component" value="Unassembled WGS sequence"/>
</dbReference>
<gene>
    <name evidence="1" type="ORF">VMCG_10960</name>
</gene>
<keyword evidence="2" id="KW-1185">Reference proteome</keyword>
<dbReference type="OrthoDB" id="5132222at2759"/>
<protein>
    <recommendedName>
        <fullName evidence="3">C2H2-type domain-containing protein</fullName>
    </recommendedName>
</protein>
<comment type="caution">
    <text evidence="1">The sequence shown here is derived from an EMBL/GenBank/DDBJ whole genome shotgun (WGS) entry which is preliminary data.</text>
</comment>